<reference evidence="15" key="2">
    <citation type="submission" date="2021-04" db="EMBL/GenBank/DDBJ databases">
        <authorList>
            <person name="Gilroy R."/>
        </authorList>
    </citation>
    <scope>NUCLEOTIDE SEQUENCE</scope>
    <source>
        <strain evidence="15">A6-441</strain>
    </source>
</reference>
<comment type="catalytic activity">
    <reaction evidence="10">
        <text>2 D-alanine + ATP = D-alanyl-D-alanine + ADP + phosphate + H(+)</text>
        <dbReference type="Rhea" id="RHEA:11224"/>
        <dbReference type="ChEBI" id="CHEBI:15378"/>
        <dbReference type="ChEBI" id="CHEBI:30616"/>
        <dbReference type="ChEBI" id="CHEBI:43474"/>
        <dbReference type="ChEBI" id="CHEBI:57416"/>
        <dbReference type="ChEBI" id="CHEBI:57822"/>
        <dbReference type="ChEBI" id="CHEBI:456216"/>
        <dbReference type="EC" id="6.3.2.4"/>
    </reaction>
</comment>
<dbReference type="PROSITE" id="PS00844">
    <property type="entry name" value="DALA_DALA_LIGASE_2"/>
    <property type="match status" value="1"/>
</dbReference>
<dbReference type="AlphaFoldDB" id="A0A9E2NXM3"/>
<dbReference type="GO" id="GO:0008716">
    <property type="term" value="F:D-alanine-D-alanine ligase activity"/>
    <property type="evidence" value="ECO:0007669"/>
    <property type="project" value="UniProtKB-UniRule"/>
</dbReference>
<dbReference type="GO" id="GO:0005737">
    <property type="term" value="C:cytoplasm"/>
    <property type="evidence" value="ECO:0007669"/>
    <property type="project" value="UniProtKB-SubCell"/>
</dbReference>
<dbReference type="GO" id="GO:0005524">
    <property type="term" value="F:ATP binding"/>
    <property type="evidence" value="ECO:0007669"/>
    <property type="project" value="UniProtKB-UniRule"/>
</dbReference>
<sequence>MKIAVFMGGISSEREVSLRSGTAVLESLQAQGYDAYGVDVTEKNLITAFTENEYDLAYIALHGGYGENGTFQGLLDMLGKPYTGSGAMESAVTMDKAYTKAIAESVGIKTPKTYNSIEEIEEFPVIVKPSRDGSSVGIYFCHSKEEVREAVKAFLEGRKPLIEEMIQGEELTVGVINGEGLGVLRIIPKNKFYDYESKYAVGGSIHEYPAKIDKKAYDKAMENAVKIHKTIGLKGISRSDFMLKDGEVYFLEVNTCPGMTKTSLVPDLGTLKGYTFDDLVKIMVDTFKK</sequence>
<dbReference type="InterPro" id="IPR000291">
    <property type="entry name" value="D-Ala_lig_Van_CS"/>
</dbReference>
<evidence type="ECO:0000256" key="1">
    <source>
        <dbReference type="ARBA" id="ARBA00004496"/>
    </source>
</evidence>
<dbReference type="InterPro" id="IPR011095">
    <property type="entry name" value="Dala_Dala_lig_C"/>
</dbReference>
<evidence type="ECO:0000256" key="2">
    <source>
        <dbReference type="ARBA" id="ARBA00010871"/>
    </source>
</evidence>
<comment type="similarity">
    <text evidence="2 10">Belongs to the D-alanine--D-alanine ligase family.</text>
</comment>
<keyword evidence="6 13" id="KW-0067">ATP-binding</keyword>
<comment type="pathway">
    <text evidence="10">Cell wall biogenesis; peptidoglycan biosynthesis.</text>
</comment>
<keyword evidence="7 10" id="KW-0133">Cell shape</keyword>
<dbReference type="InterPro" id="IPR013815">
    <property type="entry name" value="ATP_grasp_subdomain_1"/>
</dbReference>
<evidence type="ECO:0000313" key="16">
    <source>
        <dbReference type="Proteomes" id="UP000724657"/>
    </source>
</evidence>
<comment type="subcellular location">
    <subcellularLocation>
        <location evidence="1 10">Cytoplasm</location>
    </subcellularLocation>
</comment>
<dbReference type="Gene3D" id="3.30.470.20">
    <property type="entry name" value="ATP-grasp fold, B domain"/>
    <property type="match status" value="1"/>
</dbReference>
<accession>A0A9E2NXM3</accession>
<keyword evidence="12" id="KW-0460">Magnesium</keyword>
<evidence type="ECO:0000259" key="14">
    <source>
        <dbReference type="PROSITE" id="PS50975"/>
    </source>
</evidence>
<feature type="active site" evidence="11">
    <location>
        <position position="263"/>
    </location>
</feature>
<keyword evidence="12" id="KW-0464">Manganese</keyword>
<dbReference type="GO" id="GO:0046872">
    <property type="term" value="F:metal ion binding"/>
    <property type="evidence" value="ECO:0007669"/>
    <property type="project" value="UniProtKB-KW"/>
</dbReference>
<feature type="binding site" evidence="12">
    <location>
        <position position="252"/>
    </location>
    <ligand>
        <name>Mg(2+)</name>
        <dbReference type="ChEBI" id="CHEBI:18420"/>
        <label>1</label>
    </ligand>
</feature>
<proteinExistence type="inferred from homology"/>
<evidence type="ECO:0000256" key="5">
    <source>
        <dbReference type="ARBA" id="ARBA00022741"/>
    </source>
</evidence>
<feature type="active site" evidence="11">
    <location>
        <position position="134"/>
    </location>
</feature>
<dbReference type="GO" id="GO:0009252">
    <property type="term" value="P:peptidoglycan biosynthetic process"/>
    <property type="evidence" value="ECO:0007669"/>
    <property type="project" value="UniProtKB-UniRule"/>
</dbReference>
<protein>
    <recommendedName>
        <fullName evidence="10">D-alanine--D-alanine ligase</fullName>
        <ecNumber evidence="10">6.3.2.4</ecNumber>
    </recommendedName>
    <alternativeName>
        <fullName evidence="10">D-Ala-D-Ala ligase</fullName>
    </alternativeName>
    <alternativeName>
        <fullName evidence="10">D-alanylalanine synthetase</fullName>
    </alternativeName>
</protein>
<dbReference type="SUPFAM" id="SSF56059">
    <property type="entry name" value="Glutathione synthetase ATP-binding domain-like"/>
    <property type="match status" value="1"/>
</dbReference>
<keyword evidence="12" id="KW-0479">Metal-binding</keyword>
<comment type="cofactor">
    <cofactor evidence="12">
        <name>Mg(2+)</name>
        <dbReference type="ChEBI" id="CHEBI:18420"/>
    </cofactor>
    <cofactor evidence="12">
        <name>Mn(2+)</name>
        <dbReference type="ChEBI" id="CHEBI:29035"/>
    </cofactor>
    <text evidence="12">Binds 2 magnesium or manganese ions per subunit.</text>
</comment>
<keyword evidence="9 10" id="KW-0961">Cell wall biogenesis/degradation</keyword>
<dbReference type="PIRSF" id="PIRSF039102">
    <property type="entry name" value="Ddl/VanB"/>
    <property type="match status" value="1"/>
</dbReference>
<dbReference type="PROSITE" id="PS00843">
    <property type="entry name" value="DALA_DALA_LIGASE_1"/>
    <property type="match status" value="1"/>
</dbReference>
<dbReference type="Gene3D" id="3.30.1490.20">
    <property type="entry name" value="ATP-grasp fold, A domain"/>
    <property type="match status" value="1"/>
</dbReference>
<evidence type="ECO:0000256" key="13">
    <source>
        <dbReference type="PROSITE-ProRule" id="PRU00409"/>
    </source>
</evidence>
<reference evidence="15" key="1">
    <citation type="journal article" date="2021" name="PeerJ">
        <title>Extensive microbial diversity within the chicken gut microbiome revealed by metagenomics and culture.</title>
        <authorList>
            <person name="Gilroy R."/>
            <person name="Ravi A."/>
            <person name="Getino M."/>
            <person name="Pursley I."/>
            <person name="Horton D.L."/>
            <person name="Alikhan N.F."/>
            <person name="Baker D."/>
            <person name="Gharbi K."/>
            <person name="Hall N."/>
            <person name="Watson M."/>
            <person name="Adriaenssens E.M."/>
            <person name="Foster-Nyarko E."/>
            <person name="Jarju S."/>
            <person name="Secka A."/>
            <person name="Antonio M."/>
            <person name="Oren A."/>
            <person name="Chaudhuri R.R."/>
            <person name="La Ragione R."/>
            <person name="Hildebrand F."/>
            <person name="Pallen M.J."/>
        </authorList>
    </citation>
    <scope>NUCLEOTIDE SEQUENCE</scope>
    <source>
        <strain evidence="15">A6-441</strain>
    </source>
</reference>
<evidence type="ECO:0000256" key="7">
    <source>
        <dbReference type="ARBA" id="ARBA00022960"/>
    </source>
</evidence>
<dbReference type="GO" id="GO:0008360">
    <property type="term" value="P:regulation of cell shape"/>
    <property type="evidence" value="ECO:0007669"/>
    <property type="project" value="UniProtKB-KW"/>
</dbReference>
<dbReference type="EMBL" id="JAHLFN010000070">
    <property type="protein sequence ID" value="MBU3842875.1"/>
    <property type="molecule type" value="Genomic_DNA"/>
</dbReference>
<evidence type="ECO:0000256" key="6">
    <source>
        <dbReference type="ARBA" id="ARBA00022840"/>
    </source>
</evidence>
<evidence type="ECO:0000256" key="11">
    <source>
        <dbReference type="PIRSR" id="PIRSR039102-1"/>
    </source>
</evidence>
<dbReference type="NCBIfam" id="NF002378">
    <property type="entry name" value="PRK01372.1"/>
    <property type="match status" value="1"/>
</dbReference>
<comment type="caution">
    <text evidence="15">The sequence shown here is derived from an EMBL/GenBank/DDBJ whole genome shotgun (WGS) entry which is preliminary data.</text>
</comment>
<dbReference type="EC" id="6.3.2.4" evidence="10"/>
<dbReference type="InterPro" id="IPR011127">
    <property type="entry name" value="Dala_Dala_lig_N"/>
</dbReference>
<evidence type="ECO:0000256" key="4">
    <source>
        <dbReference type="ARBA" id="ARBA00022598"/>
    </source>
</evidence>
<keyword evidence="3 10" id="KW-0963">Cytoplasm</keyword>
<evidence type="ECO:0000256" key="9">
    <source>
        <dbReference type="ARBA" id="ARBA00023316"/>
    </source>
</evidence>
<dbReference type="InterPro" id="IPR011761">
    <property type="entry name" value="ATP-grasp"/>
</dbReference>
<dbReference type="Pfam" id="PF01820">
    <property type="entry name" value="Dala_Dala_lig_N"/>
    <property type="match status" value="1"/>
</dbReference>
<dbReference type="GO" id="GO:0071555">
    <property type="term" value="P:cell wall organization"/>
    <property type="evidence" value="ECO:0007669"/>
    <property type="project" value="UniProtKB-KW"/>
</dbReference>
<comment type="function">
    <text evidence="10">Cell wall formation.</text>
</comment>
<dbReference type="HAMAP" id="MF_00047">
    <property type="entry name" value="Dala_Dala_lig"/>
    <property type="match status" value="1"/>
</dbReference>
<dbReference type="InterPro" id="IPR016185">
    <property type="entry name" value="PreATP-grasp_dom_sf"/>
</dbReference>
<name>A0A9E2NXM3_9FUSO</name>
<evidence type="ECO:0000256" key="8">
    <source>
        <dbReference type="ARBA" id="ARBA00022984"/>
    </source>
</evidence>
<dbReference type="Gene3D" id="3.40.50.20">
    <property type="match status" value="1"/>
</dbReference>
<evidence type="ECO:0000256" key="12">
    <source>
        <dbReference type="PIRSR" id="PIRSR039102-3"/>
    </source>
</evidence>
<dbReference type="PANTHER" id="PTHR23132:SF23">
    <property type="entry name" value="D-ALANINE--D-ALANINE LIGASE B"/>
    <property type="match status" value="1"/>
</dbReference>
<gene>
    <name evidence="10" type="primary">ddl</name>
    <name evidence="15" type="ORF">IAA47_07855</name>
</gene>
<dbReference type="PANTHER" id="PTHR23132">
    <property type="entry name" value="D-ALANINE--D-ALANINE LIGASE"/>
    <property type="match status" value="1"/>
</dbReference>
<dbReference type="NCBIfam" id="TIGR01205">
    <property type="entry name" value="D_ala_D_alaTIGR"/>
    <property type="match status" value="1"/>
</dbReference>
<evidence type="ECO:0000256" key="10">
    <source>
        <dbReference type="HAMAP-Rule" id="MF_00047"/>
    </source>
</evidence>
<keyword evidence="4 10" id="KW-0436">Ligase</keyword>
<keyword evidence="5 13" id="KW-0547">Nucleotide-binding</keyword>
<feature type="binding site" evidence="12">
    <location>
        <position position="252"/>
    </location>
    <ligand>
        <name>Mg(2+)</name>
        <dbReference type="ChEBI" id="CHEBI:18420"/>
        <label>2</label>
    </ligand>
</feature>
<dbReference type="PROSITE" id="PS50975">
    <property type="entry name" value="ATP_GRASP"/>
    <property type="match status" value="1"/>
</dbReference>
<evidence type="ECO:0000256" key="3">
    <source>
        <dbReference type="ARBA" id="ARBA00022490"/>
    </source>
</evidence>
<dbReference type="Proteomes" id="UP000724657">
    <property type="component" value="Unassembled WGS sequence"/>
</dbReference>
<feature type="binding site" evidence="12">
    <location>
        <position position="240"/>
    </location>
    <ligand>
        <name>Mg(2+)</name>
        <dbReference type="ChEBI" id="CHEBI:18420"/>
        <label>1</label>
    </ligand>
</feature>
<dbReference type="SUPFAM" id="SSF52440">
    <property type="entry name" value="PreATP-grasp domain"/>
    <property type="match status" value="1"/>
</dbReference>
<dbReference type="InterPro" id="IPR005905">
    <property type="entry name" value="D_ala_D_ala"/>
</dbReference>
<evidence type="ECO:0000313" key="15">
    <source>
        <dbReference type="EMBL" id="MBU3842875.1"/>
    </source>
</evidence>
<feature type="binding site" evidence="12">
    <location>
        <position position="254"/>
    </location>
    <ligand>
        <name>Mg(2+)</name>
        <dbReference type="ChEBI" id="CHEBI:18420"/>
        <label>2</label>
    </ligand>
</feature>
<feature type="domain" description="ATP-grasp" evidence="14">
    <location>
        <begin position="98"/>
        <end position="285"/>
    </location>
</feature>
<organism evidence="15 16">
    <name type="scientific">Candidatus Fusobacterium pullicola</name>
    <dbReference type="NCBI Taxonomy" id="2838601"/>
    <lineage>
        <taxon>Bacteria</taxon>
        <taxon>Fusobacteriati</taxon>
        <taxon>Fusobacteriota</taxon>
        <taxon>Fusobacteriia</taxon>
        <taxon>Fusobacteriales</taxon>
        <taxon>Fusobacteriaceae</taxon>
        <taxon>Fusobacterium</taxon>
    </lineage>
</organism>
<dbReference type="Pfam" id="PF07478">
    <property type="entry name" value="Dala_Dala_lig_C"/>
    <property type="match status" value="1"/>
</dbReference>
<keyword evidence="8 10" id="KW-0573">Peptidoglycan synthesis</keyword>
<feature type="active site" evidence="11">
    <location>
        <position position="13"/>
    </location>
</feature>